<feature type="non-terminal residue" evidence="1">
    <location>
        <position position="1"/>
    </location>
</feature>
<name>A0AAQ3U5F5_PASNO</name>
<dbReference type="AlphaFoldDB" id="A0AAQ3U5F5"/>
<dbReference type="EMBL" id="CP144751">
    <property type="protein sequence ID" value="WVZ85681.1"/>
    <property type="molecule type" value="Genomic_DNA"/>
</dbReference>
<evidence type="ECO:0000313" key="2">
    <source>
        <dbReference type="Proteomes" id="UP001341281"/>
    </source>
</evidence>
<organism evidence="1 2">
    <name type="scientific">Paspalum notatum var. saurae</name>
    <dbReference type="NCBI Taxonomy" id="547442"/>
    <lineage>
        <taxon>Eukaryota</taxon>
        <taxon>Viridiplantae</taxon>
        <taxon>Streptophyta</taxon>
        <taxon>Embryophyta</taxon>
        <taxon>Tracheophyta</taxon>
        <taxon>Spermatophyta</taxon>
        <taxon>Magnoliopsida</taxon>
        <taxon>Liliopsida</taxon>
        <taxon>Poales</taxon>
        <taxon>Poaceae</taxon>
        <taxon>PACMAD clade</taxon>
        <taxon>Panicoideae</taxon>
        <taxon>Andropogonodae</taxon>
        <taxon>Paspaleae</taxon>
        <taxon>Paspalinae</taxon>
        <taxon>Paspalum</taxon>
    </lineage>
</organism>
<gene>
    <name evidence="1" type="ORF">U9M48_032576</name>
</gene>
<keyword evidence="2" id="KW-1185">Reference proteome</keyword>
<sequence length="447" mass="51162">LLAYISGDLRYKNNPDYLPCNKHLLPFLKLALLNIGRQELVNMVCKFATLTFQNGGVAPAPLLNASEEEQDQPIAPAPLLNASEEEQDQPIQNTVEWCLDGDPEAVLDSYIQAIGHHRLWNFANGRTLDVSSHWNHNAMIYTTAECGTFYFKVTYEDNWVSFPSDGRDGWGYGVKNKYRCFEFDHTDSLYLKTKSKDGSTKSPLIQSNYYLKNMPRWSLLKGCLGDYYRKHGLCPEGHEHIQLGLDWVRAGCKYLSNYKGELPVPMEFRDYCATFLAYGLEAVKQNQIFELTKESLKNEDVIELVALDPYASPRMKKWYAMAREKLRYFARELSGINKGIPVKIYKKAGILEPKHVLEAVNVIPFNCTLHPEESRRWTWTSKPIDKGADGRAHALSKTFACRWPYNQKMLLQTPGSRIINPSKIAAFPTTKRHFTAVAGRFLRFLPK</sequence>
<evidence type="ECO:0000313" key="1">
    <source>
        <dbReference type="EMBL" id="WVZ85681.1"/>
    </source>
</evidence>
<accession>A0AAQ3U5F5</accession>
<proteinExistence type="predicted"/>
<dbReference type="Proteomes" id="UP001341281">
    <property type="component" value="Chromosome 07"/>
</dbReference>
<protein>
    <submittedName>
        <fullName evidence="1">Uncharacterized protein</fullName>
    </submittedName>
</protein>
<reference evidence="1 2" key="1">
    <citation type="submission" date="2024-02" db="EMBL/GenBank/DDBJ databases">
        <title>High-quality chromosome-scale genome assembly of Pensacola bahiagrass (Paspalum notatum Flugge var. saurae).</title>
        <authorList>
            <person name="Vega J.M."/>
            <person name="Podio M."/>
            <person name="Orjuela J."/>
            <person name="Siena L.A."/>
            <person name="Pessino S.C."/>
            <person name="Combes M.C."/>
            <person name="Mariac C."/>
            <person name="Albertini E."/>
            <person name="Pupilli F."/>
            <person name="Ortiz J.P.A."/>
            <person name="Leblanc O."/>
        </authorList>
    </citation>
    <scope>NUCLEOTIDE SEQUENCE [LARGE SCALE GENOMIC DNA]</scope>
    <source>
        <strain evidence="1">R1</strain>
        <tissue evidence="1">Leaf</tissue>
    </source>
</reference>